<dbReference type="RefSeq" id="XP_042637304.1">
    <property type="nucleotide sequence ID" value="XM_042781370.1"/>
</dbReference>
<reference evidence="2" key="1">
    <citation type="submission" date="2025-08" db="UniProtKB">
        <authorList>
            <consortium name="RefSeq"/>
        </authorList>
    </citation>
    <scope>IDENTIFICATION</scope>
</reference>
<dbReference type="Proteomes" id="UP000694850">
    <property type="component" value="Unplaced"/>
</dbReference>
<accession>A0AC54ZAJ2</accession>
<proteinExistence type="predicted"/>
<organism evidence="1 2">
    <name type="scientific">Orycteropus afer afer</name>
    <dbReference type="NCBI Taxonomy" id="1230840"/>
    <lineage>
        <taxon>Eukaryota</taxon>
        <taxon>Metazoa</taxon>
        <taxon>Chordata</taxon>
        <taxon>Craniata</taxon>
        <taxon>Vertebrata</taxon>
        <taxon>Euteleostomi</taxon>
        <taxon>Mammalia</taxon>
        <taxon>Eutheria</taxon>
        <taxon>Afrotheria</taxon>
        <taxon>Tubulidentata</taxon>
        <taxon>Orycteropodidae</taxon>
        <taxon>Orycteropus</taxon>
    </lineage>
</organism>
<name>A0AC54ZAJ2_ORYAF</name>
<gene>
    <name evidence="2" type="primary">CSF2</name>
</gene>
<sequence length="142" mass="15940">MWLQNLFLLATVACSISAPTNNTGTQTLNLSEAIQEALHILTNSNDTAAVKEKATVVSGMLDPQAPICLQTQLELYKQALRANFTRLKVLLNTMAEYYREQCPPTLETACVNHTIPFETLKQKLKKFLNTLPLVCWQKTETK</sequence>
<evidence type="ECO:0000313" key="1">
    <source>
        <dbReference type="Proteomes" id="UP000694850"/>
    </source>
</evidence>
<keyword evidence="1" id="KW-1185">Reference proteome</keyword>
<protein>
    <submittedName>
        <fullName evidence="2">Granulocyte-macrophage colony-stimulating factor</fullName>
    </submittedName>
</protein>
<evidence type="ECO:0000313" key="2">
    <source>
        <dbReference type="RefSeq" id="XP_042637304.1"/>
    </source>
</evidence>